<dbReference type="RefSeq" id="XP_044568075.1">
    <property type="nucleotide sequence ID" value="XM_044700724.1"/>
</dbReference>
<dbReference type="VEuPathDB" id="AmoebaDB:FDP41_010427"/>
<dbReference type="VEuPathDB" id="AmoebaDB:NF0067900"/>
<dbReference type="VEuPathDB" id="AmoebaDB:NfTy_012090"/>
<keyword evidence="2" id="KW-1185">Reference proteome</keyword>
<proteinExistence type="predicted"/>
<dbReference type="OrthoDB" id="10370781at2759"/>
<evidence type="ECO:0000313" key="1">
    <source>
        <dbReference type="EMBL" id="KAF0983362.1"/>
    </source>
</evidence>
<dbReference type="GeneID" id="68117642"/>
<comment type="caution">
    <text evidence="1">The sequence shown here is derived from an EMBL/GenBank/DDBJ whole genome shotgun (WGS) entry which is preliminary data.</text>
</comment>
<protein>
    <submittedName>
        <fullName evidence="1">Uncharacterized protein</fullName>
    </submittedName>
</protein>
<organism evidence="1 2">
    <name type="scientific">Naegleria fowleri</name>
    <name type="common">Brain eating amoeba</name>
    <dbReference type="NCBI Taxonomy" id="5763"/>
    <lineage>
        <taxon>Eukaryota</taxon>
        <taxon>Discoba</taxon>
        <taxon>Heterolobosea</taxon>
        <taxon>Tetramitia</taxon>
        <taxon>Eutetramitia</taxon>
        <taxon>Vahlkampfiidae</taxon>
        <taxon>Naegleria</taxon>
    </lineage>
</organism>
<dbReference type="AlphaFoldDB" id="A0A6A5C8U5"/>
<dbReference type="Proteomes" id="UP000444721">
    <property type="component" value="Unassembled WGS sequence"/>
</dbReference>
<name>A0A6A5C8U5_NAEFO</name>
<gene>
    <name evidence="1" type="ORF">FDP41_010427</name>
</gene>
<evidence type="ECO:0000313" key="2">
    <source>
        <dbReference type="Proteomes" id="UP000444721"/>
    </source>
</evidence>
<dbReference type="EMBL" id="VFQX01000006">
    <property type="protein sequence ID" value="KAF0983362.1"/>
    <property type="molecule type" value="Genomic_DNA"/>
</dbReference>
<accession>A0A6A5C8U5</accession>
<sequence>MISNLKDPSSILFTDPMSGIPLVFNPCSNKESTNDIIKHNLKFFSDMQVDGLFQELCQEWLDENMNTSTTTTATNQDTIPSYEILRNFLAGIGIEQEVIEKNISALQKRELSFTEGKKSDNSTHNNHSLNDLFTQYKAFPYIQIEWNE</sequence>
<reference evidence="1 2" key="1">
    <citation type="journal article" date="2019" name="Sci. Rep.">
        <title>Nanopore sequencing improves the draft genome of the human pathogenic amoeba Naegleria fowleri.</title>
        <authorList>
            <person name="Liechti N."/>
            <person name="Schurch N."/>
            <person name="Bruggmann R."/>
            <person name="Wittwer M."/>
        </authorList>
    </citation>
    <scope>NUCLEOTIDE SEQUENCE [LARGE SCALE GENOMIC DNA]</scope>
    <source>
        <strain evidence="1 2">ATCC 30894</strain>
    </source>
</reference>